<comment type="caution">
    <text evidence="3">The sequence shown here is derived from an EMBL/GenBank/DDBJ whole genome shotgun (WGS) entry which is preliminary data.</text>
</comment>
<evidence type="ECO:0000256" key="2">
    <source>
        <dbReference type="SAM" id="Phobius"/>
    </source>
</evidence>
<sequence length="74" mass="7720">MLLRAACSDRSQRALCVAAMLVLMAGFFSTALRLLLATPGYPGTRGEAVDGDPVSDASRLPLEPQQATTASPLT</sequence>
<accession>A0AAV7XFA8</accession>
<feature type="region of interest" description="Disordered" evidence="1">
    <location>
        <begin position="45"/>
        <end position="74"/>
    </location>
</feature>
<keyword evidence="2" id="KW-0812">Transmembrane</keyword>
<proteinExistence type="predicted"/>
<reference evidence="3" key="1">
    <citation type="submission" date="2022-12" db="EMBL/GenBank/DDBJ databases">
        <title>Chromosome-level genome assembly of the bean flower thrips Megalurothrips usitatus.</title>
        <authorList>
            <person name="Ma L."/>
            <person name="Liu Q."/>
            <person name="Li H."/>
            <person name="Cai W."/>
        </authorList>
    </citation>
    <scope>NUCLEOTIDE SEQUENCE</scope>
    <source>
        <strain evidence="3">Cailab_2022a</strain>
    </source>
</reference>
<dbReference type="Proteomes" id="UP001075354">
    <property type="component" value="Chromosome 12"/>
</dbReference>
<protein>
    <submittedName>
        <fullName evidence="3">Uncharacterized protein</fullName>
    </submittedName>
</protein>
<keyword evidence="4" id="KW-1185">Reference proteome</keyword>
<feature type="transmembrane region" description="Helical" evidence="2">
    <location>
        <begin position="14"/>
        <end position="36"/>
    </location>
</feature>
<evidence type="ECO:0000256" key="1">
    <source>
        <dbReference type="SAM" id="MobiDB-lite"/>
    </source>
</evidence>
<name>A0AAV7XFA8_9NEOP</name>
<gene>
    <name evidence="3" type="ORF">ONE63_002461</name>
</gene>
<organism evidence="3 4">
    <name type="scientific">Megalurothrips usitatus</name>
    <name type="common">bean blossom thrips</name>
    <dbReference type="NCBI Taxonomy" id="439358"/>
    <lineage>
        <taxon>Eukaryota</taxon>
        <taxon>Metazoa</taxon>
        <taxon>Ecdysozoa</taxon>
        <taxon>Arthropoda</taxon>
        <taxon>Hexapoda</taxon>
        <taxon>Insecta</taxon>
        <taxon>Pterygota</taxon>
        <taxon>Neoptera</taxon>
        <taxon>Paraneoptera</taxon>
        <taxon>Thysanoptera</taxon>
        <taxon>Terebrantia</taxon>
        <taxon>Thripoidea</taxon>
        <taxon>Thripidae</taxon>
        <taxon>Megalurothrips</taxon>
    </lineage>
</organism>
<keyword evidence="2" id="KW-0472">Membrane</keyword>
<keyword evidence="2" id="KW-1133">Transmembrane helix</keyword>
<dbReference type="AlphaFoldDB" id="A0AAV7XFA8"/>
<feature type="compositionally biased region" description="Polar residues" evidence="1">
    <location>
        <begin position="65"/>
        <end position="74"/>
    </location>
</feature>
<evidence type="ECO:0000313" key="4">
    <source>
        <dbReference type="Proteomes" id="UP001075354"/>
    </source>
</evidence>
<dbReference type="EMBL" id="JAPTSV010000012">
    <property type="protein sequence ID" value="KAJ1522150.1"/>
    <property type="molecule type" value="Genomic_DNA"/>
</dbReference>
<evidence type="ECO:0000313" key="3">
    <source>
        <dbReference type="EMBL" id="KAJ1522150.1"/>
    </source>
</evidence>